<reference evidence="2 3" key="1">
    <citation type="submission" date="2018-02" db="EMBL/GenBank/DDBJ databases">
        <title>Draft genome of wild Prunus yedoensis var. nudiflora.</title>
        <authorList>
            <person name="Baek S."/>
            <person name="Kim J.-H."/>
            <person name="Choi K."/>
            <person name="Kim G.-B."/>
            <person name="Cho A."/>
            <person name="Jang H."/>
            <person name="Shin C.-H."/>
            <person name="Yu H.-J."/>
            <person name="Mun J.-H."/>
        </authorList>
    </citation>
    <scope>NUCLEOTIDE SEQUENCE [LARGE SCALE GENOMIC DNA]</scope>
    <source>
        <strain evidence="3">cv. Jeju island</strain>
        <tissue evidence="2">Leaf</tissue>
    </source>
</reference>
<dbReference type="OrthoDB" id="642536at2759"/>
<protein>
    <submittedName>
        <fullName evidence="2">F-box protein</fullName>
    </submittedName>
</protein>
<evidence type="ECO:0000313" key="2">
    <source>
        <dbReference type="EMBL" id="PQQ13809.1"/>
    </source>
</evidence>
<dbReference type="InterPro" id="IPR005174">
    <property type="entry name" value="KIB1-4_b-propeller"/>
</dbReference>
<dbReference type="PANTHER" id="PTHR44259">
    <property type="entry name" value="OS07G0183000 PROTEIN-RELATED"/>
    <property type="match status" value="1"/>
</dbReference>
<dbReference type="Pfam" id="PF03478">
    <property type="entry name" value="Beta-prop_KIB1-4"/>
    <property type="match status" value="1"/>
</dbReference>
<feature type="domain" description="KIB1-4 beta-propeller" evidence="1">
    <location>
        <begin position="3"/>
        <end position="115"/>
    </location>
</feature>
<sequence>MNNDGIWVCDTENPKQAKANVVVPEIPWGLWPFVRHSFMAESAGDLLLVIFYSKAEDPSTRGFRVFKVPLRDGYWHSDLEVKDLGNRTLFVGIHSGSISVVASDYGCKPNCIYFSFLYSYYGIYNMKDGTTQEHLGSRTLALRESLMSWLPHLWIQPSF</sequence>
<evidence type="ECO:0000313" key="3">
    <source>
        <dbReference type="Proteomes" id="UP000250321"/>
    </source>
</evidence>
<comment type="caution">
    <text evidence="2">The sequence shown here is derived from an EMBL/GenBank/DDBJ whole genome shotgun (WGS) entry which is preliminary data.</text>
</comment>
<organism evidence="2 3">
    <name type="scientific">Prunus yedoensis var. nudiflora</name>
    <dbReference type="NCBI Taxonomy" id="2094558"/>
    <lineage>
        <taxon>Eukaryota</taxon>
        <taxon>Viridiplantae</taxon>
        <taxon>Streptophyta</taxon>
        <taxon>Embryophyta</taxon>
        <taxon>Tracheophyta</taxon>
        <taxon>Spermatophyta</taxon>
        <taxon>Magnoliopsida</taxon>
        <taxon>eudicotyledons</taxon>
        <taxon>Gunneridae</taxon>
        <taxon>Pentapetalae</taxon>
        <taxon>rosids</taxon>
        <taxon>fabids</taxon>
        <taxon>Rosales</taxon>
        <taxon>Rosaceae</taxon>
        <taxon>Amygdaloideae</taxon>
        <taxon>Amygdaleae</taxon>
        <taxon>Prunus</taxon>
    </lineage>
</organism>
<name>A0A314Z438_PRUYE</name>
<keyword evidence="3" id="KW-1185">Reference proteome</keyword>
<dbReference type="Proteomes" id="UP000250321">
    <property type="component" value="Unassembled WGS sequence"/>
</dbReference>
<dbReference type="EMBL" id="PJQY01000286">
    <property type="protein sequence ID" value="PQQ13809.1"/>
    <property type="molecule type" value="Genomic_DNA"/>
</dbReference>
<dbReference type="InterPro" id="IPR050942">
    <property type="entry name" value="F-box_BR-signaling"/>
</dbReference>
<evidence type="ECO:0000259" key="1">
    <source>
        <dbReference type="Pfam" id="PF03478"/>
    </source>
</evidence>
<proteinExistence type="predicted"/>
<dbReference type="PANTHER" id="PTHR44259:SF108">
    <property type="entry name" value="F-BOX PROTEIN SKIP23-LIKE"/>
    <property type="match status" value="1"/>
</dbReference>
<accession>A0A314Z438</accession>
<gene>
    <name evidence="2" type="ORF">Pyn_00053</name>
</gene>
<dbReference type="AlphaFoldDB" id="A0A314Z438"/>